<organism evidence="1 2">
    <name type="scientific">Shinella sumterensis</name>
    <dbReference type="NCBI Taxonomy" id="1967501"/>
    <lineage>
        <taxon>Bacteria</taxon>
        <taxon>Pseudomonadati</taxon>
        <taxon>Pseudomonadota</taxon>
        <taxon>Alphaproteobacteria</taxon>
        <taxon>Hyphomicrobiales</taxon>
        <taxon>Rhizobiaceae</taxon>
        <taxon>Shinella</taxon>
    </lineage>
</organism>
<accession>A0AA50CQ39</accession>
<evidence type="ECO:0000313" key="2">
    <source>
        <dbReference type="Proteomes" id="UP001234585"/>
    </source>
</evidence>
<dbReference type="RefSeq" id="WP_306038216.1">
    <property type="nucleotide sequence ID" value="NZ_CP132302.1"/>
</dbReference>
<dbReference type="GO" id="GO:0003824">
    <property type="term" value="F:catalytic activity"/>
    <property type="evidence" value="ECO:0007669"/>
    <property type="project" value="InterPro"/>
</dbReference>
<gene>
    <name evidence="1" type="ORF">Q9313_05815</name>
</gene>
<dbReference type="EMBL" id="CP132302">
    <property type="protein sequence ID" value="WLR98547.1"/>
    <property type="molecule type" value="Genomic_DNA"/>
</dbReference>
<sequence length="207" mass="21286">MKTLPRALFLMPPAERAPTGRREARFAASGHACPVVNNESTVDELQAIVAAGTPVIGLAGCRKGADIQRLATLLSVAEAQAGRADGETRILALTDGILPAPAAPEGFAGKSARLAALVWDRLALENALATAAPRAQDGTWTVAFAAARSAVLLAAAAAGIPAYDCACDLDGNSFQRGCEISRNEGFYGRIATDAAQAAVIEATYPRG</sequence>
<reference evidence="1 2" key="1">
    <citation type="submission" date="2023-08" db="EMBL/GenBank/DDBJ databases">
        <title>Pathogen: clinical or host-associated sample.</title>
        <authorList>
            <person name="Hergert J."/>
            <person name="Casey R."/>
            <person name="Wagner J."/>
            <person name="Young E.L."/>
            <person name="Oakeson K.F."/>
        </authorList>
    </citation>
    <scope>NUCLEOTIDE SEQUENCE [LARGE SCALE GENOMIC DNA]</scope>
    <source>
        <strain evidence="1 2">1760953</strain>
    </source>
</reference>
<keyword evidence="2" id="KW-1185">Reference proteome</keyword>
<name>A0AA50CQ39_9HYPH</name>
<dbReference type="SUPFAM" id="SSF51621">
    <property type="entry name" value="Phosphoenolpyruvate/pyruvate domain"/>
    <property type="match status" value="1"/>
</dbReference>
<dbReference type="InterPro" id="IPR015813">
    <property type="entry name" value="Pyrv/PenolPyrv_kinase-like_dom"/>
</dbReference>
<protein>
    <recommendedName>
        <fullName evidence="3">HpcH/HpaI aldolase/citrate lyase domain-containing protein</fullName>
    </recommendedName>
</protein>
<dbReference type="Gene3D" id="3.20.20.60">
    <property type="entry name" value="Phosphoenolpyruvate-binding domains"/>
    <property type="match status" value="1"/>
</dbReference>
<dbReference type="Proteomes" id="UP001234585">
    <property type="component" value="Chromosome"/>
</dbReference>
<dbReference type="AlphaFoldDB" id="A0AA50CQ39"/>
<dbReference type="InterPro" id="IPR040442">
    <property type="entry name" value="Pyrv_kinase-like_dom_sf"/>
</dbReference>
<proteinExistence type="predicted"/>
<evidence type="ECO:0008006" key="3">
    <source>
        <dbReference type="Google" id="ProtNLM"/>
    </source>
</evidence>
<evidence type="ECO:0000313" key="1">
    <source>
        <dbReference type="EMBL" id="WLR98547.1"/>
    </source>
</evidence>